<evidence type="ECO:0000313" key="4">
    <source>
        <dbReference type="Proteomes" id="UP000182491"/>
    </source>
</evidence>
<feature type="signal peptide" evidence="1">
    <location>
        <begin position="1"/>
        <end position="23"/>
    </location>
</feature>
<evidence type="ECO:0000313" key="3">
    <source>
        <dbReference type="EMBL" id="SFU98467.1"/>
    </source>
</evidence>
<dbReference type="Gene3D" id="3.90.226.10">
    <property type="entry name" value="2-enoyl-CoA Hydratase, Chain A, domain 1"/>
    <property type="match status" value="1"/>
</dbReference>
<dbReference type="RefSeq" id="WP_068838696.1">
    <property type="nucleotide sequence ID" value="NZ_BMXC01000005.1"/>
</dbReference>
<keyword evidence="4" id="KW-1185">Reference proteome</keyword>
<accession>A0A1I7KLY3</accession>
<evidence type="ECO:0000256" key="1">
    <source>
        <dbReference type="SAM" id="SignalP"/>
    </source>
</evidence>
<protein>
    <submittedName>
        <fullName evidence="3">Peptidase family S41</fullName>
    </submittedName>
</protein>
<reference evidence="4" key="1">
    <citation type="submission" date="2016-10" db="EMBL/GenBank/DDBJ databases">
        <authorList>
            <person name="Varghese N."/>
        </authorList>
    </citation>
    <scope>NUCLEOTIDE SEQUENCE [LARGE SCALE GENOMIC DNA]</scope>
    <source>
        <strain evidence="4">DSM 18820</strain>
    </source>
</reference>
<dbReference type="InterPro" id="IPR005151">
    <property type="entry name" value="Tail-specific_protease"/>
</dbReference>
<dbReference type="EMBL" id="FPCA01000006">
    <property type="protein sequence ID" value="SFU98467.1"/>
    <property type="molecule type" value="Genomic_DNA"/>
</dbReference>
<dbReference type="PANTHER" id="PTHR32060:SF22">
    <property type="entry name" value="CARBOXYL-TERMINAL-PROCESSING PEPTIDASE 3, CHLOROPLASTIC"/>
    <property type="match status" value="1"/>
</dbReference>
<dbReference type="PANTHER" id="PTHR32060">
    <property type="entry name" value="TAIL-SPECIFIC PROTEASE"/>
    <property type="match status" value="1"/>
</dbReference>
<dbReference type="SMART" id="SM00245">
    <property type="entry name" value="TSPc"/>
    <property type="match status" value="1"/>
</dbReference>
<dbReference type="SUPFAM" id="SSF52096">
    <property type="entry name" value="ClpP/crotonase"/>
    <property type="match status" value="1"/>
</dbReference>
<dbReference type="OrthoDB" id="5480566at2"/>
<dbReference type="GO" id="GO:0004175">
    <property type="term" value="F:endopeptidase activity"/>
    <property type="evidence" value="ECO:0007669"/>
    <property type="project" value="TreeGrafter"/>
</dbReference>
<feature type="chain" id="PRO_5010187775" evidence="1">
    <location>
        <begin position="24"/>
        <end position="469"/>
    </location>
</feature>
<dbReference type="AlphaFoldDB" id="A0A1I7KLY3"/>
<dbReference type="STRING" id="388950.GCA_001611675_02748"/>
<dbReference type="GO" id="GO:0006508">
    <property type="term" value="P:proteolysis"/>
    <property type="evidence" value="ECO:0007669"/>
    <property type="project" value="InterPro"/>
</dbReference>
<dbReference type="Pfam" id="PF03572">
    <property type="entry name" value="Peptidase_S41"/>
    <property type="match status" value="1"/>
</dbReference>
<feature type="domain" description="Tail specific protease" evidence="2">
    <location>
        <begin position="207"/>
        <end position="449"/>
    </location>
</feature>
<sequence>MKRRLYVSIWLFLLTVLSSSAQHTDPMFSGAAVKADLDYLYRTLQAAHYNLYAYVSKKQYNGAYTKIRTSIRKDSLSLLETSMLFQKLAAVGNTGHSEIDFPAPSYITFARNGGTVFPLEVAFEDELAYVRKSYASHPAIKAGDQVLSINKVPIGKIIGQIHPYISAERPYYKNVKLEFWSFPRYCWAVFGEKKAFSVSVKGADGKVATHTIDAIPVMDSESQRNGEIVKNDRFYKFYGDVAYLHPGSFSSAAADGEATFKAFVDSAFTDIKSKHAKQLVIDLRNNAGGHNAFSDYLIAYFADEPFRWYSKFSIKTSAALKEQTRKQPSNSPLDAYSKAILDHPDGEAFAYDLPIQHPMPEDKRFTGKVYVLVNRHTYSMAAVSAALIQDYGFGEIIGEETGDVPTLYGSVFSFALPQTGIAVKVPKSYIVRPNGDEKLTGVIPDHKVRDHLLDEEDEILSYTLKKLQQ</sequence>
<name>A0A1I7KLY3_9BACT</name>
<gene>
    <name evidence="3" type="ORF">SAMN04487941_3874</name>
</gene>
<proteinExistence type="predicted"/>
<evidence type="ECO:0000259" key="2">
    <source>
        <dbReference type="SMART" id="SM00245"/>
    </source>
</evidence>
<dbReference type="Proteomes" id="UP000182491">
    <property type="component" value="Unassembled WGS sequence"/>
</dbReference>
<dbReference type="InterPro" id="IPR029045">
    <property type="entry name" value="ClpP/crotonase-like_dom_sf"/>
</dbReference>
<keyword evidence="1" id="KW-0732">Signal</keyword>
<dbReference type="GO" id="GO:0008236">
    <property type="term" value="F:serine-type peptidase activity"/>
    <property type="evidence" value="ECO:0007669"/>
    <property type="project" value="InterPro"/>
</dbReference>
<organism evidence="3 4">
    <name type="scientific">Pontibacter akesuensis</name>
    <dbReference type="NCBI Taxonomy" id="388950"/>
    <lineage>
        <taxon>Bacteria</taxon>
        <taxon>Pseudomonadati</taxon>
        <taxon>Bacteroidota</taxon>
        <taxon>Cytophagia</taxon>
        <taxon>Cytophagales</taxon>
        <taxon>Hymenobacteraceae</taxon>
        <taxon>Pontibacter</taxon>
    </lineage>
</organism>